<dbReference type="AlphaFoldDB" id="A0ABD1E468"/>
<comment type="caution">
    <text evidence="2">The sequence shown here is derived from an EMBL/GenBank/DDBJ whole genome shotgun (WGS) entry which is preliminary data.</text>
</comment>
<dbReference type="Proteomes" id="UP001566132">
    <property type="component" value="Unassembled WGS sequence"/>
</dbReference>
<protein>
    <submittedName>
        <fullName evidence="2">Uncharacterized protein</fullName>
    </submittedName>
</protein>
<dbReference type="EMBL" id="JBDJPC010000012">
    <property type="protein sequence ID" value="KAL1489468.1"/>
    <property type="molecule type" value="Genomic_DNA"/>
</dbReference>
<feature type="compositionally biased region" description="Low complexity" evidence="1">
    <location>
        <begin position="104"/>
        <end position="119"/>
    </location>
</feature>
<proteinExistence type="predicted"/>
<gene>
    <name evidence="2" type="ORF">ABEB36_014357</name>
</gene>
<reference evidence="2 3" key="1">
    <citation type="submission" date="2024-05" db="EMBL/GenBank/DDBJ databases">
        <title>Genetic variation in Jamaican populations of the coffee berry borer (Hypothenemus hampei).</title>
        <authorList>
            <person name="Errbii M."/>
            <person name="Myrie A."/>
        </authorList>
    </citation>
    <scope>NUCLEOTIDE SEQUENCE [LARGE SCALE GENOMIC DNA]</scope>
    <source>
        <strain evidence="2">JA-Hopewell-2020-01-JO</strain>
        <tissue evidence="2">Whole body</tissue>
    </source>
</reference>
<evidence type="ECO:0000313" key="2">
    <source>
        <dbReference type="EMBL" id="KAL1489468.1"/>
    </source>
</evidence>
<evidence type="ECO:0000256" key="1">
    <source>
        <dbReference type="SAM" id="MobiDB-lite"/>
    </source>
</evidence>
<organism evidence="2 3">
    <name type="scientific">Hypothenemus hampei</name>
    <name type="common">Coffee berry borer</name>
    <dbReference type="NCBI Taxonomy" id="57062"/>
    <lineage>
        <taxon>Eukaryota</taxon>
        <taxon>Metazoa</taxon>
        <taxon>Ecdysozoa</taxon>
        <taxon>Arthropoda</taxon>
        <taxon>Hexapoda</taxon>
        <taxon>Insecta</taxon>
        <taxon>Pterygota</taxon>
        <taxon>Neoptera</taxon>
        <taxon>Endopterygota</taxon>
        <taxon>Coleoptera</taxon>
        <taxon>Polyphaga</taxon>
        <taxon>Cucujiformia</taxon>
        <taxon>Curculionidae</taxon>
        <taxon>Scolytinae</taxon>
        <taxon>Hypothenemus</taxon>
    </lineage>
</organism>
<sequence>MTDEGCSSSSLENIPDTSIHSNKSKEQLTHAFEHCRNLLVENNLIVRNSASSIPSESRIIGEEMYTRIVEMLGENVLIDEEELIFHNEQYEEDSQLEIEDNKSDASTSTSGSGSGNASDVCSEKKMKFTQYIPLAAKIKTVRAAQLYPKWSLKTLQVKGSQRLKSKDDLKRWEQDVLNRGTIIDKFAAIDSWTHDRFIEAKEQHLQVLYNIYKQTHTSVCICVYILFKINIDFIS</sequence>
<accession>A0ABD1E468</accession>
<feature type="region of interest" description="Disordered" evidence="1">
    <location>
        <begin position="1"/>
        <end position="20"/>
    </location>
</feature>
<keyword evidence="3" id="KW-1185">Reference proteome</keyword>
<name>A0ABD1E468_HYPHA</name>
<feature type="region of interest" description="Disordered" evidence="1">
    <location>
        <begin position="94"/>
        <end position="120"/>
    </location>
</feature>
<evidence type="ECO:0000313" key="3">
    <source>
        <dbReference type="Proteomes" id="UP001566132"/>
    </source>
</evidence>